<evidence type="ECO:0000256" key="4">
    <source>
        <dbReference type="ARBA" id="ARBA00022723"/>
    </source>
</evidence>
<keyword evidence="2" id="KW-0813">Transport</keyword>
<keyword evidence="4" id="KW-0479">Metal-binding</keyword>
<proteinExistence type="predicted"/>
<accession>A0A369LE83</accession>
<organism evidence="9 10">
    <name type="scientific">Senegalimassilia anaerobia</name>
    <dbReference type="NCBI Taxonomy" id="1473216"/>
    <lineage>
        <taxon>Bacteria</taxon>
        <taxon>Bacillati</taxon>
        <taxon>Actinomycetota</taxon>
        <taxon>Coriobacteriia</taxon>
        <taxon>Coriobacteriales</taxon>
        <taxon>Coriobacteriaceae</taxon>
        <taxon>Senegalimassilia</taxon>
    </lineage>
</organism>
<keyword evidence="6" id="KW-0408">Iron</keyword>
<protein>
    <submittedName>
        <fullName evidence="9">Salivary glue protein Sgs-3</fullName>
    </submittedName>
</protein>
<dbReference type="GO" id="GO:0030313">
    <property type="term" value="C:cell envelope"/>
    <property type="evidence" value="ECO:0007669"/>
    <property type="project" value="UniProtKB-SubCell"/>
</dbReference>
<evidence type="ECO:0000256" key="7">
    <source>
        <dbReference type="SAM" id="Phobius"/>
    </source>
</evidence>
<dbReference type="OrthoDB" id="5397337at2"/>
<keyword evidence="3" id="KW-0349">Heme</keyword>
<dbReference type="EMBL" id="PPTP01000001">
    <property type="protein sequence ID" value="RDB57484.1"/>
    <property type="molecule type" value="Genomic_DNA"/>
</dbReference>
<dbReference type="SUPFAM" id="SSF48695">
    <property type="entry name" value="Multiheme cytochromes"/>
    <property type="match status" value="1"/>
</dbReference>
<evidence type="ECO:0000256" key="6">
    <source>
        <dbReference type="ARBA" id="ARBA00023004"/>
    </source>
</evidence>
<evidence type="ECO:0000313" key="9">
    <source>
        <dbReference type="EMBL" id="RDB57484.1"/>
    </source>
</evidence>
<feature type="domain" description="Tetrahaem cytochrome" evidence="8">
    <location>
        <begin position="89"/>
        <end position="204"/>
    </location>
</feature>
<name>A0A369LE83_9ACTN</name>
<dbReference type="AlphaFoldDB" id="A0A369LE83"/>
<sequence length="233" mass="25642">MSEERIDPAPKQKLPKNKKLTIVGVVVVVIVVAGMGFWTWHNSPSFCGAFCHTPMNNYVETYDQQAGAPGTDKWGNEVSNSSAMLVVSHKEAGQNCLSCHEPIISQQIGEVQATLTGDYYYPLEEANLEVLMQNSGNDAGTGEQFCLKSGCHVNSEDQALTKADLTEMTSDMERNPHSWHHDKYTCSDCHKSHRASVLICTDCHADAESEVPDGWVDAKTGKQIEEDSVNYMG</sequence>
<keyword evidence="7" id="KW-0472">Membrane</keyword>
<reference evidence="9 10" key="1">
    <citation type="journal article" date="2018" name="Elife">
        <title>Discovery and characterization of a prevalent human gut bacterial enzyme sufficient for the inactivation of a family of plant toxins.</title>
        <authorList>
            <person name="Koppel N."/>
            <person name="Bisanz J.E."/>
            <person name="Pandelia M.E."/>
            <person name="Turnbaugh P.J."/>
            <person name="Balskus E.P."/>
        </authorList>
    </citation>
    <scope>NUCLEOTIDE SEQUENCE [LARGE SCALE GENOMIC DNA]</scope>
    <source>
        <strain evidence="10">anaerobia AP69FAA</strain>
    </source>
</reference>
<dbReference type="InterPro" id="IPR012286">
    <property type="entry name" value="Tetrahaem_cytochrome"/>
</dbReference>
<dbReference type="InterPro" id="IPR038266">
    <property type="entry name" value="NapC/NirT_cytc_sf"/>
</dbReference>
<evidence type="ECO:0000256" key="5">
    <source>
        <dbReference type="ARBA" id="ARBA00022982"/>
    </source>
</evidence>
<evidence type="ECO:0000256" key="1">
    <source>
        <dbReference type="ARBA" id="ARBA00004196"/>
    </source>
</evidence>
<keyword evidence="7" id="KW-1133">Transmembrane helix</keyword>
<evidence type="ECO:0000256" key="3">
    <source>
        <dbReference type="ARBA" id="ARBA00022617"/>
    </source>
</evidence>
<comment type="caution">
    <text evidence="9">The sequence shown here is derived from an EMBL/GenBank/DDBJ whole genome shotgun (WGS) entry which is preliminary data.</text>
</comment>
<keyword evidence="10" id="KW-1185">Reference proteome</keyword>
<dbReference type="Gene3D" id="1.10.3820.10">
    <property type="entry name" value="Di-heme elbow motif domain"/>
    <property type="match status" value="1"/>
</dbReference>
<keyword evidence="7" id="KW-0812">Transmembrane</keyword>
<dbReference type="GO" id="GO:0046872">
    <property type="term" value="F:metal ion binding"/>
    <property type="evidence" value="ECO:0007669"/>
    <property type="project" value="UniProtKB-KW"/>
</dbReference>
<dbReference type="InterPro" id="IPR036280">
    <property type="entry name" value="Multihaem_cyt_sf"/>
</dbReference>
<dbReference type="Proteomes" id="UP000253792">
    <property type="component" value="Unassembled WGS sequence"/>
</dbReference>
<feature type="transmembrane region" description="Helical" evidence="7">
    <location>
        <begin position="20"/>
        <end position="40"/>
    </location>
</feature>
<evidence type="ECO:0000313" key="10">
    <source>
        <dbReference type="Proteomes" id="UP000253792"/>
    </source>
</evidence>
<dbReference type="RefSeq" id="WP_114619975.1">
    <property type="nucleotide sequence ID" value="NZ_PPTP01000001.1"/>
</dbReference>
<evidence type="ECO:0000256" key="2">
    <source>
        <dbReference type="ARBA" id="ARBA00022448"/>
    </source>
</evidence>
<comment type="subcellular location">
    <subcellularLocation>
        <location evidence="1">Cell envelope</location>
    </subcellularLocation>
</comment>
<keyword evidence="5" id="KW-0249">Electron transport</keyword>
<dbReference type="Pfam" id="PF14537">
    <property type="entry name" value="Cytochrom_c3_2"/>
    <property type="match status" value="1"/>
</dbReference>
<dbReference type="Gene3D" id="1.10.1130.10">
    <property type="entry name" value="Flavocytochrome C3, Chain A"/>
    <property type="match status" value="1"/>
</dbReference>
<gene>
    <name evidence="9" type="ORF">C1880_01305</name>
</gene>
<evidence type="ECO:0000259" key="8">
    <source>
        <dbReference type="Pfam" id="PF14537"/>
    </source>
</evidence>